<name>A0ACB8SVM2_9AGAM</name>
<reference evidence="1" key="1">
    <citation type="submission" date="2021-03" db="EMBL/GenBank/DDBJ databases">
        <authorList>
            <consortium name="DOE Joint Genome Institute"/>
            <person name="Ahrendt S."/>
            <person name="Looney B.P."/>
            <person name="Miyauchi S."/>
            <person name="Morin E."/>
            <person name="Drula E."/>
            <person name="Courty P.E."/>
            <person name="Chicoki N."/>
            <person name="Fauchery L."/>
            <person name="Kohler A."/>
            <person name="Kuo A."/>
            <person name="Labutti K."/>
            <person name="Pangilinan J."/>
            <person name="Lipzen A."/>
            <person name="Riley R."/>
            <person name="Andreopoulos W."/>
            <person name="He G."/>
            <person name="Johnson J."/>
            <person name="Barry K.W."/>
            <person name="Grigoriev I.V."/>
            <person name="Nagy L."/>
            <person name="Hibbett D."/>
            <person name="Henrissat B."/>
            <person name="Matheny P.B."/>
            <person name="Labbe J."/>
            <person name="Martin F."/>
        </authorList>
    </citation>
    <scope>NUCLEOTIDE SEQUENCE</scope>
    <source>
        <strain evidence="1">HHB10654</strain>
    </source>
</reference>
<accession>A0ACB8SVM2</accession>
<evidence type="ECO:0000313" key="1">
    <source>
        <dbReference type="EMBL" id="KAI0059866.1"/>
    </source>
</evidence>
<protein>
    <submittedName>
        <fullName evidence="1">Uncharacterized protein</fullName>
    </submittedName>
</protein>
<organism evidence="1 2">
    <name type="scientific">Artomyces pyxidatus</name>
    <dbReference type="NCBI Taxonomy" id="48021"/>
    <lineage>
        <taxon>Eukaryota</taxon>
        <taxon>Fungi</taxon>
        <taxon>Dikarya</taxon>
        <taxon>Basidiomycota</taxon>
        <taxon>Agaricomycotina</taxon>
        <taxon>Agaricomycetes</taxon>
        <taxon>Russulales</taxon>
        <taxon>Auriscalpiaceae</taxon>
        <taxon>Artomyces</taxon>
    </lineage>
</organism>
<keyword evidence="2" id="KW-1185">Reference proteome</keyword>
<gene>
    <name evidence="1" type="ORF">BV25DRAFT_1030488</name>
</gene>
<reference evidence="1" key="2">
    <citation type="journal article" date="2022" name="New Phytol.">
        <title>Evolutionary transition to the ectomycorrhizal habit in the genomes of a hyperdiverse lineage of mushroom-forming fungi.</title>
        <authorList>
            <person name="Looney B."/>
            <person name="Miyauchi S."/>
            <person name="Morin E."/>
            <person name="Drula E."/>
            <person name="Courty P.E."/>
            <person name="Kohler A."/>
            <person name="Kuo A."/>
            <person name="LaButti K."/>
            <person name="Pangilinan J."/>
            <person name="Lipzen A."/>
            <person name="Riley R."/>
            <person name="Andreopoulos W."/>
            <person name="He G."/>
            <person name="Johnson J."/>
            <person name="Nolan M."/>
            <person name="Tritt A."/>
            <person name="Barry K.W."/>
            <person name="Grigoriev I.V."/>
            <person name="Nagy L.G."/>
            <person name="Hibbett D."/>
            <person name="Henrissat B."/>
            <person name="Matheny P.B."/>
            <person name="Labbe J."/>
            <person name="Martin F.M."/>
        </authorList>
    </citation>
    <scope>NUCLEOTIDE SEQUENCE</scope>
    <source>
        <strain evidence="1">HHB10654</strain>
    </source>
</reference>
<comment type="caution">
    <text evidence="1">The sequence shown here is derived from an EMBL/GenBank/DDBJ whole genome shotgun (WGS) entry which is preliminary data.</text>
</comment>
<dbReference type="Proteomes" id="UP000814140">
    <property type="component" value="Unassembled WGS sequence"/>
</dbReference>
<sequence>MPGTAHPTACLPPPFQRPRTTALTAHSTMLYASEANRALWKQYPSGRATSDTVTWGHDSTALNIAAIPSFVSPTAGGDLEKRRLPSGRLTCSRKPRTPGRSLTYPNGALAENMSHLTSPGAPIHHSYFRPPIHPSAPRAPKSARRRTLDWCAAKERRDPQDRDPYTPGDQCKHCGKFFGRDYDRKRHQNIRAAVQCGFCTKTLSRRDCLKRHMKTVHKGLSAGLNV</sequence>
<dbReference type="EMBL" id="MU277223">
    <property type="protein sequence ID" value="KAI0059866.1"/>
    <property type="molecule type" value="Genomic_DNA"/>
</dbReference>
<evidence type="ECO:0000313" key="2">
    <source>
        <dbReference type="Proteomes" id="UP000814140"/>
    </source>
</evidence>
<proteinExistence type="predicted"/>